<proteinExistence type="predicted"/>
<dbReference type="AlphaFoldDB" id="H2YGD5"/>
<reference evidence="1" key="3">
    <citation type="submission" date="2025-09" db="UniProtKB">
        <authorList>
            <consortium name="Ensembl"/>
        </authorList>
    </citation>
    <scope>IDENTIFICATION</scope>
</reference>
<reference evidence="1" key="2">
    <citation type="submission" date="2025-08" db="UniProtKB">
        <authorList>
            <consortium name="Ensembl"/>
        </authorList>
    </citation>
    <scope>IDENTIFICATION</scope>
</reference>
<evidence type="ECO:0000313" key="2">
    <source>
        <dbReference type="Proteomes" id="UP000007875"/>
    </source>
</evidence>
<dbReference type="SUPFAM" id="SSF53167">
    <property type="entry name" value="Purine and uridine phosphorylases"/>
    <property type="match status" value="1"/>
</dbReference>
<dbReference type="InterPro" id="IPR035994">
    <property type="entry name" value="Nucleoside_phosphorylase_sf"/>
</dbReference>
<dbReference type="Gene3D" id="3.40.50.1580">
    <property type="entry name" value="Nucleoside phosphorylase domain"/>
    <property type="match status" value="1"/>
</dbReference>
<evidence type="ECO:0000313" key="1">
    <source>
        <dbReference type="Ensembl" id="ENSCSAVP00000004384.1"/>
    </source>
</evidence>
<dbReference type="Ensembl" id="ENSCSAVT00000004448.1">
    <property type="protein sequence ID" value="ENSCSAVP00000004384.1"/>
    <property type="gene ID" value="ENSCSAVG00000002593.1"/>
</dbReference>
<sequence>MEMESGCFAAMCGRAGVKCGIICVTMVDRLVRDNITGVQGSGIGCQMKDWEMLPQTICLKYIMESMGSLTLSPRSSSCLINLH</sequence>
<dbReference type="Proteomes" id="UP000007875">
    <property type="component" value="Unassembled WGS sequence"/>
</dbReference>
<keyword evidence="2" id="KW-1185">Reference proteome</keyword>
<dbReference type="InParanoid" id="H2YGD5"/>
<dbReference type="OMA" id="AMCGRAG"/>
<evidence type="ECO:0008006" key="3">
    <source>
        <dbReference type="Google" id="ProtNLM"/>
    </source>
</evidence>
<dbReference type="HOGENOM" id="CLU_2541899_0_0_1"/>
<accession>H2YGD5</accession>
<name>H2YGD5_CIOSA</name>
<organism evidence="1 2">
    <name type="scientific">Ciona savignyi</name>
    <name type="common">Pacific transparent sea squirt</name>
    <dbReference type="NCBI Taxonomy" id="51511"/>
    <lineage>
        <taxon>Eukaryota</taxon>
        <taxon>Metazoa</taxon>
        <taxon>Chordata</taxon>
        <taxon>Tunicata</taxon>
        <taxon>Ascidiacea</taxon>
        <taxon>Phlebobranchia</taxon>
        <taxon>Cionidae</taxon>
        <taxon>Ciona</taxon>
    </lineage>
</organism>
<dbReference type="GO" id="GO:0009116">
    <property type="term" value="P:nucleoside metabolic process"/>
    <property type="evidence" value="ECO:0007669"/>
    <property type="project" value="InterPro"/>
</dbReference>
<dbReference type="GO" id="GO:0003824">
    <property type="term" value="F:catalytic activity"/>
    <property type="evidence" value="ECO:0007669"/>
    <property type="project" value="InterPro"/>
</dbReference>
<protein>
    <recommendedName>
        <fullName evidence="3">Nucleoside phosphorylase domain-containing protein</fullName>
    </recommendedName>
</protein>
<reference evidence="2" key="1">
    <citation type="submission" date="2003-08" db="EMBL/GenBank/DDBJ databases">
        <authorList>
            <person name="Birren B."/>
            <person name="Nusbaum C."/>
            <person name="Abebe A."/>
            <person name="Abouelleil A."/>
            <person name="Adekoya E."/>
            <person name="Ait-zahra M."/>
            <person name="Allen N."/>
            <person name="Allen T."/>
            <person name="An P."/>
            <person name="Anderson M."/>
            <person name="Anderson S."/>
            <person name="Arachchi H."/>
            <person name="Armbruster J."/>
            <person name="Bachantsang P."/>
            <person name="Baldwin J."/>
            <person name="Barry A."/>
            <person name="Bayul T."/>
            <person name="Blitshsteyn B."/>
            <person name="Bloom T."/>
            <person name="Blye J."/>
            <person name="Boguslavskiy L."/>
            <person name="Borowsky M."/>
            <person name="Boukhgalter B."/>
            <person name="Brunache A."/>
            <person name="Butler J."/>
            <person name="Calixte N."/>
            <person name="Calvo S."/>
            <person name="Camarata J."/>
            <person name="Campo K."/>
            <person name="Chang J."/>
            <person name="Cheshatsang Y."/>
            <person name="Citroen M."/>
            <person name="Collymore A."/>
            <person name="Considine T."/>
            <person name="Cook A."/>
            <person name="Cooke P."/>
            <person name="Corum B."/>
            <person name="Cuomo C."/>
            <person name="David R."/>
            <person name="Dawoe T."/>
            <person name="Degray S."/>
            <person name="Dodge S."/>
            <person name="Dooley K."/>
            <person name="Dorje P."/>
            <person name="Dorjee K."/>
            <person name="Dorris L."/>
            <person name="Duffey N."/>
            <person name="Dupes A."/>
            <person name="Elkins T."/>
            <person name="Engels R."/>
            <person name="Erickson J."/>
            <person name="Farina A."/>
            <person name="Faro S."/>
            <person name="Ferreira P."/>
            <person name="Fischer H."/>
            <person name="Fitzgerald M."/>
            <person name="Foley K."/>
            <person name="Gage D."/>
            <person name="Galagan J."/>
            <person name="Gearin G."/>
            <person name="Gnerre S."/>
            <person name="Gnirke A."/>
            <person name="Goyette A."/>
            <person name="Graham J."/>
            <person name="Grandbois E."/>
            <person name="Gyaltsen K."/>
            <person name="Hafez N."/>
            <person name="Hagopian D."/>
            <person name="Hagos B."/>
            <person name="Hall J."/>
            <person name="Hatcher B."/>
            <person name="Heller A."/>
            <person name="Higgins H."/>
            <person name="Honan T."/>
            <person name="Horn A."/>
            <person name="Houde N."/>
            <person name="Hughes L."/>
            <person name="Hulme W."/>
            <person name="Husby E."/>
            <person name="Iliev I."/>
            <person name="Jaffe D."/>
            <person name="Jones C."/>
            <person name="Kamal M."/>
            <person name="Kamat A."/>
            <person name="Kamvysselis M."/>
            <person name="Karlsson E."/>
            <person name="Kells C."/>
            <person name="Kieu A."/>
            <person name="Kisner P."/>
            <person name="Kodira C."/>
            <person name="Kulbokas E."/>
            <person name="Labutti K."/>
            <person name="Lama D."/>
            <person name="Landers T."/>
            <person name="Leger J."/>
            <person name="Levine S."/>
            <person name="Lewis D."/>
            <person name="Lewis T."/>
            <person name="Lindblad-toh K."/>
            <person name="Liu X."/>
            <person name="Lokyitsang T."/>
            <person name="Lokyitsang Y."/>
            <person name="Lucien O."/>
            <person name="Lui A."/>
            <person name="Ma L.J."/>
            <person name="Mabbitt R."/>
            <person name="Macdonald J."/>
            <person name="Maclean C."/>
            <person name="Major J."/>
            <person name="Manning J."/>
            <person name="Marabella R."/>
            <person name="Maru K."/>
            <person name="Matthews C."/>
            <person name="Mauceli E."/>
            <person name="Mccarthy M."/>
            <person name="Mcdonough S."/>
            <person name="Mcghee T."/>
            <person name="Meldrim J."/>
            <person name="Meneus L."/>
            <person name="Mesirov J."/>
            <person name="Mihalev A."/>
            <person name="Mihova T."/>
            <person name="Mikkelsen T."/>
            <person name="Mlenga V."/>
            <person name="Moru K."/>
            <person name="Mozes J."/>
            <person name="Mulrain L."/>
            <person name="Munson G."/>
            <person name="Naylor J."/>
            <person name="Newes C."/>
            <person name="Nguyen C."/>
            <person name="Nguyen N."/>
            <person name="Nguyen T."/>
            <person name="Nicol R."/>
            <person name="Nielsen C."/>
            <person name="Nizzari M."/>
            <person name="Norbu C."/>
            <person name="Norbu N."/>
            <person name="O'donnell P."/>
            <person name="Okoawo O."/>
            <person name="O'leary S."/>
            <person name="Omotosho B."/>
            <person name="O'neill K."/>
            <person name="Osman S."/>
            <person name="Parker S."/>
            <person name="Perrin D."/>
            <person name="Phunkhang P."/>
            <person name="Piqani B."/>
            <person name="Purcell S."/>
            <person name="Rachupka T."/>
            <person name="Ramasamy U."/>
            <person name="Rameau R."/>
            <person name="Ray V."/>
            <person name="Raymond C."/>
            <person name="Retta R."/>
            <person name="Richardson S."/>
            <person name="Rise C."/>
            <person name="Rodriguez J."/>
            <person name="Rogers J."/>
            <person name="Rogov P."/>
            <person name="Rutman M."/>
            <person name="Schupbach R."/>
            <person name="Seaman C."/>
            <person name="Settipalli S."/>
            <person name="Sharpe T."/>
            <person name="Sheridan J."/>
            <person name="Sherpa N."/>
            <person name="Shi J."/>
            <person name="Smirnov S."/>
            <person name="Smith C."/>
            <person name="Sougnez C."/>
            <person name="Spencer B."/>
            <person name="Stalker J."/>
            <person name="Stange-thomann N."/>
            <person name="Stavropoulos S."/>
            <person name="Stetson K."/>
            <person name="Stone C."/>
            <person name="Stone S."/>
            <person name="Stubbs M."/>
            <person name="Talamas J."/>
            <person name="Tchuinga P."/>
            <person name="Tenzing P."/>
            <person name="Tesfaye S."/>
            <person name="Theodore J."/>
            <person name="Thoulutsang Y."/>
            <person name="Topham K."/>
            <person name="Towey S."/>
            <person name="Tsamla T."/>
            <person name="Tsomo N."/>
            <person name="Vallee D."/>
            <person name="Vassiliev H."/>
            <person name="Venkataraman V."/>
            <person name="Vinson J."/>
            <person name="Vo A."/>
            <person name="Wade C."/>
            <person name="Wang S."/>
            <person name="Wangchuk T."/>
            <person name="Wangdi T."/>
            <person name="Whittaker C."/>
            <person name="Wilkinson J."/>
            <person name="Wu Y."/>
            <person name="Wyman D."/>
            <person name="Yadav S."/>
            <person name="Yang S."/>
            <person name="Yang X."/>
            <person name="Yeager S."/>
            <person name="Yee E."/>
            <person name="Young G."/>
            <person name="Zainoun J."/>
            <person name="Zembeck L."/>
            <person name="Zimmer A."/>
            <person name="Zody M."/>
            <person name="Lander E."/>
        </authorList>
    </citation>
    <scope>NUCLEOTIDE SEQUENCE [LARGE SCALE GENOMIC DNA]</scope>
</reference>